<dbReference type="EMBL" id="JACHGF010000008">
    <property type="protein sequence ID" value="MBB5286148.1"/>
    <property type="molecule type" value="Genomic_DNA"/>
</dbReference>
<evidence type="ECO:0000256" key="1">
    <source>
        <dbReference type="ARBA" id="ARBA00004196"/>
    </source>
</evidence>
<evidence type="ECO:0000313" key="6">
    <source>
        <dbReference type="EMBL" id="MBB5286148.1"/>
    </source>
</evidence>
<dbReference type="PANTHER" id="PTHR42852:SF6">
    <property type="entry name" value="THIOL:DISULFIDE INTERCHANGE PROTEIN DSBE"/>
    <property type="match status" value="1"/>
</dbReference>
<dbReference type="PANTHER" id="PTHR42852">
    <property type="entry name" value="THIOL:DISULFIDE INTERCHANGE PROTEIN DSBE"/>
    <property type="match status" value="1"/>
</dbReference>
<keyword evidence="2" id="KW-0201">Cytochrome c-type biogenesis</keyword>
<dbReference type="SUPFAM" id="SSF52833">
    <property type="entry name" value="Thioredoxin-like"/>
    <property type="match status" value="1"/>
</dbReference>
<accession>A0A840U198</accession>
<dbReference type="CDD" id="cd02966">
    <property type="entry name" value="TlpA_like_family"/>
    <property type="match status" value="1"/>
</dbReference>
<dbReference type="GO" id="GO:0017004">
    <property type="term" value="P:cytochrome complex assembly"/>
    <property type="evidence" value="ECO:0007669"/>
    <property type="project" value="UniProtKB-KW"/>
</dbReference>
<evidence type="ECO:0000313" key="7">
    <source>
        <dbReference type="Proteomes" id="UP000557307"/>
    </source>
</evidence>
<organism evidence="6 7">
    <name type="scientific">Rhabdobacter roseus</name>
    <dbReference type="NCBI Taxonomy" id="1655419"/>
    <lineage>
        <taxon>Bacteria</taxon>
        <taxon>Pseudomonadati</taxon>
        <taxon>Bacteroidota</taxon>
        <taxon>Cytophagia</taxon>
        <taxon>Cytophagales</taxon>
        <taxon>Cytophagaceae</taxon>
        <taxon>Rhabdobacter</taxon>
    </lineage>
</organism>
<name>A0A840U198_9BACT</name>
<dbReference type="RefSeq" id="WP_184176978.1">
    <property type="nucleotide sequence ID" value="NZ_JACHGF010000008.1"/>
</dbReference>
<keyword evidence="3" id="KW-1015">Disulfide bond</keyword>
<dbReference type="InterPro" id="IPR050553">
    <property type="entry name" value="Thioredoxin_ResA/DsbE_sf"/>
</dbReference>
<dbReference type="InterPro" id="IPR013766">
    <property type="entry name" value="Thioredoxin_domain"/>
</dbReference>
<comment type="subcellular location">
    <subcellularLocation>
        <location evidence="1">Cell envelope</location>
    </subcellularLocation>
</comment>
<comment type="caution">
    <text evidence="6">The sequence shown here is derived from an EMBL/GenBank/DDBJ whole genome shotgun (WGS) entry which is preliminary data.</text>
</comment>
<evidence type="ECO:0000256" key="2">
    <source>
        <dbReference type="ARBA" id="ARBA00022748"/>
    </source>
</evidence>
<proteinExistence type="predicted"/>
<dbReference type="AlphaFoldDB" id="A0A840U198"/>
<gene>
    <name evidence="6" type="ORF">HNQ92_004308</name>
</gene>
<dbReference type="GO" id="GO:0016853">
    <property type="term" value="F:isomerase activity"/>
    <property type="evidence" value="ECO:0007669"/>
    <property type="project" value="UniProtKB-KW"/>
</dbReference>
<dbReference type="GO" id="GO:0030313">
    <property type="term" value="C:cell envelope"/>
    <property type="evidence" value="ECO:0007669"/>
    <property type="project" value="UniProtKB-SubCell"/>
</dbReference>
<sequence>MTLTVSCQRAEQADEPLIATHISGKYLGRPAMFKHLVAEEMPLLKQISLTRYIFSLEEMIHLASGNTNALDSTFSMTLYLNKPINACLLGSESEVFITPGDSVYLETDLMYIRSASGARSDNYRVSEVISQLGHLNETTFNGNDPIKFKSEFQELHRRRLQAVERLQLTPESAAFFKDKYQYVYWQSLLSYYNQKKDSLEFEKGFLSAIPMDRFPLCSTPVIPRQYWGFLSELFQYQNRKFKSDREIRAYADSLARYFPTEYQQPVLMTMLLEQFRANAKEFYARPVLEEFYQTYAASRLKDSLVQHLTKDAYARFSSYSDQLPDYIENQKFYDPEGNVLTFREILDSNTVPGKGIYLDFWASWCGPCIGEMEAARAVNWEGLPVRRIYISLDDNQEKWIKASKKYGVMSGQYLLDRGSSHWTTHVFTHFFGADKGIPKYILLNKSGRLFSVNAPRPSDQVRLKQMIQTL</sequence>
<dbReference type="Proteomes" id="UP000557307">
    <property type="component" value="Unassembled WGS sequence"/>
</dbReference>
<keyword evidence="6" id="KW-0413">Isomerase</keyword>
<keyword evidence="7" id="KW-1185">Reference proteome</keyword>
<evidence type="ECO:0000256" key="3">
    <source>
        <dbReference type="ARBA" id="ARBA00023157"/>
    </source>
</evidence>
<evidence type="ECO:0000256" key="4">
    <source>
        <dbReference type="ARBA" id="ARBA00023284"/>
    </source>
</evidence>
<keyword evidence="4" id="KW-0676">Redox-active center</keyword>
<evidence type="ECO:0000259" key="5">
    <source>
        <dbReference type="PROSITE" id="PS51352"/>
    </source>
</evidence>
<dbReference type="PROSITE" id="PS51352">
    <property type="entry name" value="THIOREDOXIN_2"/>
    <property type="match status" value="1"/>
</dbReference>
<reference evidence="6 7" key="1">
    <citation type="submission" date="2020-08" db="EMBL/GenBank/DDBJ databases">
        <title>Genomic Encyclopedia of Type Strains, Phase IV (KMG-IV): sequencing the most valuable type-strain genomes for metagenomic binning, comparative biology and taxonomic classification.</title>
        <authorList>
            <person name="Goeker M."/>
        </authorList>
    </citation>
    <scope>NUCLEOTIDE SEQUENCE [LARGE SCALE GENOMIC DNA]</scope>
    <source>
        <strain evidence="6 7">DSM 105074</strain>
    </source>
</reference>
<feature type="domain" description="Thioredoxin" evidence="5">
    <location>
        <begin position="321"/>
        <end position="470"/>
    </location>
</feature>
<dbReference type="InterPro" id="IPR036249">
    <property type="entry name" value="Thioredoxin-like_sf"/>
</dbReference>
<protein>
    <submittedName>
        <fullName evidence="6">Thiol-disulfide isomerase/thioredoxin</fullName>
    </submittedName>
</protein>
<dbReference type="Gene3D" id="3.40.30.10">
    <property type="entry name" value="Glutaredoxin"/>
    <property type="match status" value="1"/>
</dbReference>